<dbReference type="GO" id="GO:0140359">
    <property type="term" value="F:ABC-type transporter activity"/>
    <property type="evidence" value="ECO:0007669"/>
    <property type="project" value="InterPro"/>
</dbReference>
<feature type="transmembrane region" description="Helical" evidence="5">
    <location>
        <begin position="52"/>
        <end position="78"/>
    </location>
</feature>
<evidence type="ECO:0000256" key="2">
    <source>
        <dbReference type="ARBA" id="ARBA00022692"/>
    </source>
</evidence>
<dbReference type="HOGENOM" id="CLU_039483_5_0_11"/>
<dbReference type="GO" id="GO:0016020">
    <property type="term" value="C:membrane"/>
    <property type="evidence" value="ECO:0007669"/>
    <property type="project" value="UniProtKB-SubCell"/>
</dbReference>
<comment type="subcellular location">
    <subcellularLocation>
        <location evidence="1">Membrane</location>
        <topology evidence="1">Multi-pass membrane protein</topology>
    </subcellularLocation>
</comment>
<feature type="transmembrane region" description="Helical" evidence="5">
    <location>
        <begin position="99"/>
        <end position="120"/>
    </location>
</feature>
<proteinExistence type="predicted"/>
<dbReference type="AlphaFoldDB" id="E6LW62"/>
<feature type="transmembrane region" description="Helical" evidence="5">
    <location>
        <begin position="21"/>
        <end position="40"/>
    </location>
</feature>
<keyword evidence="3 5" id="KW-1133">Transmembrane helix</keyword>
<accession>E6LW62</accession>
<dbReference type="EMBL" id="AEPY01000001">
    <property type="protein sequence ID" value="EFU80947.1"/>
    <property type="molecule type" value="Genomic_DNA"/>
</dbReference>
<dbReference type="RefSeq" id="WP_004008576.1">
    <property type="nucleotide sequence ID" value="NZ_GL622340.1"/>
</dbReference>
<keyword evidence="2 5" id="KW-0812">Transmembrane</keyword>
<dbReference type="Pfam" id="PF12698">
    <property type="entry name" value="ABC2_membrane_3"/>
    <property type="match status" value="1"/>
</dbReference>
<feature type="domain" description="ABC-2 type transporter transmembrane" evidence="6">
    <location>
        <begin position="48"/>
        <end position="241"/>
    </location>
</feature>
<feature type="transmembrane region" description="Helical" evidence="5">
    <location>
        <begin position="170"/>
        <end position="189"/>
    </location>
</feature>
<evidence type="ECO:0000313" key="7">
    <source>
        <dbReference type="EMBL" id="EFU80947.1"/>
    </source>
</evidence>
<protein>
    <submittedName>
        <fullName evidence="7">ABC-2 type transporter</fullName>
    </submittedName>
</protein>
<name>E6LW62_9ACTO</name>
<feature type="transmembrane region" description="Helical" evidence="5">
    <location>
        <begin position="225"/>
        <end position="247"/>
    </location>
</feature>
<dbReference type="InterPro" id="IPR051784">
    <property type="entry name" value="Nod_factor_ABC_transporter"/>
</dbReference>
<evidence type="ECO:0000256" key="4">
    <source>
        <dbReference type="ARBA" id="ARBA00023136"/>
    </source>
</evidence>
<dbReference type="InterPro" id="IPR013525">
    <property type="entry name" value="ABC2_TM"/>
</dbReference>
<comment type="caution">
    <text evidence="7">The sequence shown here is derived from an EMBL/GenBank/DDBJ whole genome shotgun (WGS) entry which is preliminary data.</text>
</comment>
<evidence type="ECO:0000256" key="5">
    <source>
        <dbReference type="SAM" id="Phobius"/>
    </source>
</evidence>
<keyword evidence="4 5" id="KW-0472">Membrane</keyword>
<dbReference type="PANTHER" id="PTHR43229">
    <property type="entry name" value="NODULATION PROTEIN J"/>
    <property type="match status" value="1"/>
</dbReference>
<organism evidence="7 8">
    <name type="scientific">Mobiluncus curtisii ATCC 51333</name>
    <dbReference type="NCBI Taxonomy" id="887326"/>
    <lineage>
        <taxon>Bacteria</taxon>
        <taxon>Bacillati</taxon>
        <taxon>Actinomycetota</taxon>
        <taxon>Actinomycetes</taxon>
        <taxon>Actinomycetales</taxon>
        <taxon>Actinomycetaceae</taxon>
        <taxon>Mobiluncus</taxon>
    </lineage>
</organism>
<gene>
    <name evidence="7" type="ORF">HMPREF0388_0099</name>
</gene>
<dbReference type="Proteomes" id="UP000005573">
    <property type="component" value="Unassembled WGS sequence"/>
</dbReference>
<sequence>MNTKIFTLDLKRILRSPEVPMFVIGLPVVIYLIFGVAATYAKEMVADTTVNWAWVIMVNIAAYGAILSTASFAAGTSVEKIQGWGRQIALTPLSNGRYLGTKIALGALLAALPVAVIFLLGGLTQAKAEPSAWIISVLVILGGSLTFTLYGLAFGLLLHSDTAVSIASGLTTLFAFIANFFMPLGGWLLDFAKFMPGYGYGILARYAGTNGNQITMDGKPYTENLGIGIVNFVVWILIFALLALWGYQRSRRHA</sequence>
<evidence type="ECO:0000313" key="8">
    <source>
        <dbReference type="Proteomes" id="UP000005573"/>
    </source>
</evidence>
<feature type="transmembrane region" description="Helical" evidence="5">
    <location>
        <begin position="132"/>
        <end position="158"/>
    </location>
</feature>
<dbReference type="PANTHER" id="PTHR43229:SF2">
    <property type="entry name" value="NODULATION PROTEIN J"/>
    <property type="match status" value="1"/>
</dbReference>
<evidence type="ECO:0000256" key="1">
    <source>
        <dbReference type="ARBA" id="ARBA00004141"/>
    </source>
</evidence>
<reference evidence="7 8" key="1">
    <citation type="submission" date="2010-12" db="EMBL/GenBank/DDBJ databases">
        <authorList>
            <person name="Muzny D."/>
            <person name="Qin X."/>
            <person name="Deng J."/>
            <person name="Jiang H."/>
            <person name="Liu Y."/>
            <person name="Qu J."/>
            <person name="Song X.-Z."/>
            <person name="Zhang L."/>
            <person name="Thornton R."/>
            <person name="Coyle M."/>
            <person name="Francisco L."/>
            <person name="Jackson L."/>
            <person name="Javaid M."/>
            <person name="Korchina V."/>
            <person name="Kovar C."/>
            <person name="Mata R."/>
            <person name="Mathew T."/>
            <person name="Ngo R."/>
            <person name="Nguyen L."/>
            <person name="Nguyen N."/>
            <person name="Okwuonu G."/>
            <person name="Ongeri F."/>
            <person name="Pham C."/>
            <person name="Simmons D."/>
            <person name="Wilczek-Boney K."/>
            <person name="Hale W."/>
            <person name="Jakkamsetti A."/>
            <person name="Pham P."/>
            <person name="Ruth R."/>
            <person name="San Lucas F."/>
            <person name="Warren J."/>
            <person name="Zhang J."/>
            <person name="Zhao Z."/>
            <person name="Zhou C."/>
            <person name="Zhu D."/>
            <person name="Lee S."/>
            <person name="Bess C."/>
            <person name="Blankenburg K."/>
            <person name="Forbes L."/>
            <person name="Fu Q."/>
            <person name="Gubbala S."/>
            <person name="Hirani K."/>
            <person name="Jayaseelan J.C."/>
            <person name="Lara F."/>
            <person name="Munidasa M."/>
            <person name="Palculict T."/>
            <person name="Patil S."/>
            <person name="Pu L.-L."/>
            <person name="Saada N."/>
            <person name="Tang L."/>
            <person name="Weissenberger G."/>
            <person name="Zhu Y."/>
            <person name="Hemphill L."/>
            <person name="Shang Y."/>
            <person name="Youmans B."/>
            <person name="Ayvaz T."/>
            <person name="Ross M."/>
            <person name="Santibanez J."/>
            <person name="Aqrawi P."/>
            <person name="Gross S."/>
            <person name="Joshi V."/>
            <person name="Fowler G."/>
            <person name="Nazareth L."/>
            <person name="Reid J."/>
            <person name="Worley K."/>
            <person name="Petrosino J."/>
            <person name="Highlander S."/>
            <person name="Gibbs R."/>
        </authorList>
    </citation>
    <scope>NUCLEOTIDE SEQUENCE [LARGE SCALE GENOMIC DNA]</scope>
    <source>
        <strain evidence="7 8">ATCC 51333</strain>
    </source>
</reference>
<evidence type="ECO:0000256" key="3">
    <source>
        <dbReference type="ARBA" id="ARBA00022989"/>
    </source>
</evidence>
<evidence type="ECO:0000259" key="6">
    <source>
        <dbReference type="Pfam" id="PF12698"/>
    </source>
</evidence>